<accession>A0A0R1NB71</accession>
<feature type="transmembrane region" description="Helical" evidence="1">
    <location>
        <begin position="39"/>
        <end position="60"/>
    </location>
</feature>
<comment type="caution">
    <text evidence="2">The sequence shown here is derived from an EMBL/GenBank/DDBJ whole genome shotgun (WGS) entry which is preliminary data.</text>
</comment>
<sequence length="202" mass="22125">MIKTIITGVTAYISTSIDYLLILMVVFGSTPKKQRWLVYFGDLLGTSILVGTSLLLAFALGLVPATWLLGLLGLIPVGMGLKLLIWGDDDSDSEVDDALRKHRSIILKVALITVVTCGADNIGIYVPLFTQIEHSIIPVILVTFIVMLTLFCLSGYLISRIPKVAGVLEKYGRYVTAVVYILIGLDVLWDGGTLQHIFFSQH</sequence>
<proteinExistence type="predicted"/>
<evidence type="ECO:0000256" key="1">
    <source>
        <dbReference type="SAM" id="Phobius"/>
    </source>
</evidence>
<dbReference type="RefSeq" id="WP_057817746.1">
    <property type="nucleotide sequence ID" value="NZ_AZEC01000001.1"/>
</dbReference>
<dbReference type="PATRIC" id="fig|1423792.3.peg.425"/>
<dbReference type="Proteomes" id="UP000051330">
    <property type="component" value="Unassembled WGS sequence"/>
</dbReference>
<feature type="transmembrane region" description="Helical" evidence="1">
    <location>
        <begin position="171"/>
        <end position="189"/>
    </location>
</feature>
<dbReference type="InterPro" id="IPR004676">
    <property type="entry name" value="Cd-R_transporter"/>
</dbReference>
<organism evidence="2 3">
    <name type="scientific">Schleiferilactobacillus perolens DSM 12744</name>
    <dbReference type="NCBI Taxonomy" id="1423792"/>
    <lineage>
        <taxon>Bacteria</taxon>
        <taxon>Bacillati</taxon>
        <taxon>Bacillota</taxon>
        <taxon>Bacilli</taxon>
        <taxon>Lactobacillales</taxon>
        <taxon>Lactobacillaceae</taxon>
        <taxon>Schleiferilactobacillus</taxon>
    </lineage>
</organism>
<keyword evidence="1" id="KW-0812">Transmembrane</keyword>
<name>A0A0R1NB71_9LACO</name>
<feature type="transmembrane region" description="Helical" evidence="1">
    <location>
        <begin position="6"/>
        <end position="27"/>
    </location>
</feature>
<evidence type="ECO:0000313" key="3">
    <source>
        <dbReference type="Proteomes" id="UP000051330"/>
    </source>
</evidence>
<keyword evidence="1" id="KW-0472">Membrane</keyword>
<gene>
    <name evidence="2" type="ORF">FD09_GL000421</name>
</gene>
<keyword evidence="3" id="KW-1185">Reference proteome</keyword>
<dbReference type="EMBL" id="AZEC01000001">
    <property type="protein sequence ID" value="KRL14762.1"/>
    <property type="molecule type" value="Genomic_DNA"/>
</dbReference>
<dbReference type="Pfam" id="PF03596">
    <property type="entry name" value="Cad"/>
    <property type="match status" value="1"/>
</dbReference>
<feature type="transmembrane region" description="Helical" evidence="1">
    <location>
        <begin position="135"/>
        <end position="159"/>
    </location>
</feature>
<reference evidence="2 3" key="1">
    <citation type="journal article" date="2015" name="Genome Announc.">
        <title>Expanding the biotechnology potential of lactobacilli through comparative genomics of 213 strains and associated genera.</title>
        <authorList>
            <person name="Sun Z."/>
            <person name="Harris H.M."/>
            <person name="McCann A."/>
            <person name="Guo C."/>
            <person name="Argimon S."/>
            <person name="Zhang W."/>
            <person name="Yang X."/>
            <person name="Jeffery I.B."/>
            <person name="Cooney J.C."/>
            <person name="Kagawa T.F."/>
            <person name="Liu W."/>
            <person name="Song Y."/>
            <person name="Salvetti E."/>
            <person name="Wrobel A."/>
            <person name="Rasinkangas P."/>
            <person name="Parkhill J."/>
            <person name="Rea M.C."/>
            <person name="O'Sullivan O."/>
            <person name="Ritari J."/>
            <person name="Douillard F.P."/>
            <person name="Paul Ross R."/>
            <person name="Yang R."/>
            <person name="Briner A.E."/>
            <person name="Felis G.E."/>
            <person name="de Vos W.M."/>
            <person name="Barrangou R."/>
            <person name="Klaenhammer T.R."/>
            <person name="Caufield P.W."/>
            <person name="Cui Y."/>
            <person name="Zhang H."/>
            <person name="O'Toole P.W."/>
        </authorList>
    </citation>
    <scope>NUCLEOTIDE SEQUENCE [LARGE SCALE GENOMIC DNA]</scope>
    <source>
        <strain evidence="2 3">DSM 12744</strain>
    </source>
</reference>
<protein>
    <submittedName>
        <fullName evidence="2">Cadmium binding protein</fullName>
    </submittedName>
</protein>
<dbReference type="AlphaFoldDB" id="A0A0R1NB71"/>
<feature type="transmembrane region" description="Helical" evidence="1">
    <location>
        <begin position="66"/>
        <end position="85"/>
    </location>
</feature>
<dbReference type="OrthoDB" id="7995400at2"/>
<keyword evidence="1" id="KW-1133">Transmembrane helix</keyword>
<feature type="transmembrane region" description="Helical" evidence="1">
    <location>
        <begin position="105"/>
        <end position="129"/>
    </location>
</feature>
<evidence type="ECO:0000313" key="2">
    <source>
        <dbReference type="EMBL" id="KRL14762.1"/>
    </source>
</evidence>